<proteinExistence type="predicted"/>
<dbReference type="Proteomes" id="UP000245778">
    <property type="component" value="Unassembled WGS sequence"/>
</dbReference>
<sequence>MLRRGKPTKIAIGNGQHGLAYKQMIMKTFPESEYVDVGSFDM</sequence>
<dbReference type="RefSeq" id="WP_257534839.1">
    <property type="nucleotide sequence ID" value="NZ_CAMREZ010000008.1"/>
</dbReference>
<gene>
    <name evidence="1" type="ORF">C7373_1076</name>
</gene>
<accession>A0A2U1BHX5</accession>
<organism evidence="1 2">
    <name type="scientific">Intestinimonas butyriciproducens</name>
    <dbReference type="NCBI Taxonomy" id="1297617"/>
    <lineage>
        <taxon>Bacteria</taxon>
        <taxon>Bacillati</taxon>
        <taxon>Bacillota</taxon>
        <taxon>Clostridia</taxon>
        <taxon>Eubacteriales</taxon>
        <taxon>Intestinimonas</taxon>
    </lineage>
</organism>
<protein>
    <submittedName>
        <fullName evidence="1">Uncharacterized protein</fullName>
    </submittedName>
</protein>
<dbReference type="GeneID" id="93230881"/>
<evidence type="ECO:0000313" key="2">
    <source>
        <dbReference type="Proteomes" id="UP000245778"/>
    </source>
</evidence>
<comment type="caution">
    <text evidence="1">The sequence shown here is derived from an EMBL/GenBank/DDBJ whole genome shotgun (WGS) entry which is preliminary data.</text>
</comment>
<reference evidence="1 2" key="1">
    <citation type="submission" date="2018-04" db="EMBL/GenBank/DDBJ databases">
        <title>Genomic Encyclopedia of Type Strains, Phase IV (KMG-IV): sequencing the most valuable type-strain genomes for metagenomic binning, comparative biology and taxonomic classification.</title>
        <authorList>
            <person name="Goeker M."/>
        </authorList>
    </citation>
    <scope>NUCLEOTIDE SEQUENCE [LARGE SCALE GENOMIC DNA]</scope>
    <source>
        <strain evidence="1 2">DSM 26588</strain>
    </source>
</reference>
<evidence type="ECO:0000313" key="1">
    <source>
        <dbReference type="EMBL" id="PVY48260.1"/>
    </source>
</evidence>
<dbReference type="AlphaFoldDB" id="A0A2U1BHX5"/>
<dbReference type="EMBL" id="QEKK01000007">
    <property type="protein sequence ID" value="PVY48260.1"/>
    <property type="molecule type" value="Genomic_DNA"/>
</dbReference>
<name>A0A2U1BHX5_9FIRM</name>